<dbReference type="Pfam" id="PF04707">
    <property type="entry name" value="PRELI"/>
    <property type="match status" value="1"/>
</dbReference>
<dbReference type="Gene3D" id="3.40.525.10">
    <property type="entry name" value="CRAL-TRIO lipid binding domain"/>
    <property type="match status" value="1"/>
</dbReference>
<dbReference type="Gene3D" id="2.60.120.680">
    <property type="entry name" value="GOLD domain"/>
    <property type="match status" value="1"/>
</dbReference>
<feature type="region of interest" description="Disordered" evidence="4">
    <location>
        <begin position="475"/>
        <end position="505"/>
    </location>
</feature>
<dbReference type="InterPro" id="IPR006797">
    <property type="entry name" value="PRELI/MSF1_dom"/>
</dbReference>
<dbReference type="InterPro" id="IPR036273">
    <property type="entry name" value="CRAL/TRIO_N_dom_sf"/>
</dbReference>
<dbReference type="GO" id="GO:0005739">
    <property type="term" value="C:mitochondrion"/>
    <property type="evidence" value="ECO:0007669"/>
    <property type="project" value="UniProtKB-SubCell"/>
</dbReference>
<dbReference type="FunFam" id="2.60.120.680:FF:000009">
    <property type="entry name" value="Blast:Protein real-time"/>
    <property type="match status" value="1"/>
</dbReference>
<dbReference type="PROSITE" id="PS50904">
    <property type="entry name" value="PRELI_MSF1"/>
    <property type="match status" value="1"/>
</dbReference>
<feature type="compositionally biased region" description="Low complexity" evidence="4">
    <location>
        <begin position="487"/>
        <end position="498"/>
    </location>
</feature>
<dbReference type="InterPro" id="IPR001251">
    <property type="entry name" value="CRAL-TRIO_dom"/>
</dbReference>
<keyword evidence="2" id="KW-0496">Mitochondrion</keyword>
<comment type="caution">
    <text evidence="7">The sequence shown here is derived from an EMBL/GenBank/DDBJ whole genome shotgun (WGS) entry which is preliminary data.</text>
</comment>
<dbReference type="InterPro" id="IPR036598">
    <property type="entry name" value="GOLD_dom_sf"/>
</dbReference>
<dbReference type="SUPFAM" id="SSF52087">
    <property type="entry name" value="CRAL/TRIO domain"/>
    <property type="match status" value="1"/>
</dbReference>
<evidence type="ECO:0000256" key="1">
    <source>
        <dbReference type="ARBA" id="ARBA00004173"/>
    </source>
</evidence>
<organism evidence="7 8">
    <name type="scientific">Drosophila rubida</name>
    <dbReference type="NCBI Taxonomy" id="30044"/>
    <lineage>
        <taxon>Eukaryota</taxon>
        <taxon>Metazoa</taxon>
        <taxon>Ecdysozoa</taxon>
        <taxon>Arthropoda</taxon>
        <taxon>Hexapoda</taxon>
        <taxon>Insecta</taxon>
        <taxon>Pterygota</taxon>
        <taxon>Neoptera</taxon>
        <taxon>Endopterygota</taxon>
        <taxon>Diptera</taxon>
        <taxon>Brachycera</taxon>
        <taxon>Muscomorpha</taxon>
        <taxon>Ephydroidea</taxon>
        <taxon>Drosophilidae</taxon>
        <taxon>Drosophila</taxon>
    </lineage>
</organism>
<dbReference type="FunFam" id="3.40.525.10:FF:000006">
    <property type="entry name" value="SEC14-like lipid binding 1"/>
    <property type="match status" value="1"/>
</dbReference>
<dbReference type="Pfam" id="PF03765">
    <property type="entry name" value="CRAL_TRIO_N"/>
    <property type="match status" value="1"/>
</dbReference>
<evidence type="ECO:0000259" key="6">
    <source>
        <dbReference type="PROSITE" id="PS50904"/>
    </source>
</evidence>
<evidence type="ECO:0000256" key="4">
    <source>
        <dbReference type="SAM" id="MobiDB-lite"/>
    </source>
</evidence>
<protein>
    <recommendedName>
        <fullName evidence="3">Protein real-time</fullName>
    </recommendedName>
</protein>
<reference evidence="7" key="1">
    <citation type="journal article" date="2021" name="Mol. Ecol. Resour.">
        <title>Phylogenomic analyses of the genus Drosophila reveals genomic signals of climate adaptation.</title>
        <authorList>
            <person name="Li F."/>
            <person name="Rane R.V."/>
            <person name="Luria V."/>
            <person name="Xiong Z."/>
            <person name="Chen J."/>
            <person name="Li Z."/>
            <person name="Catullo R.A."/>
            <person name="Griffin P.C."/>
            <person name="Schiffer M."/>
            <person name="Pearce S."/>
            <person name="Lee S.F."/>
            <person name="McElroy K."/>
            <person name="Stocker A."/>
            <person name="Shirriffs J."/>
            <person name="Cockerell F."/>
            <person name="Coppin C."/>
            <person name="Sgro C.M."/>
            <person name="Karger A."/>
            <person name="Cain J.W."/>
            <person name="Weber J.A."/>
            <person name="Santpere G."/>
            <person name="Kirschner M.W."/>
            <person name="Hoffmann A.A."/>
            <person name="Oakeshott J.G."/>
            <person name="Zhang G."/>
        </authorList>
    </citation>
    <scope>NUCLEOTIDE SEQUENCE</scope>
    <source>
        <strain evidence="7">BGI-SZ-2011g</strain>
    </source>
</reference>
<evidence type="ECO:0000259" key="5">
    <source>
        <dbReference type="PROSITE" id="PS50191"/>
    </source>
</evidence>
<name>A0AAD4PMW0_9MUSC</name>
<gene>
    <name evidence="7" type="ORF">KR093_005384</name>
</gene>
<dbReference type="SMART" id="SM01100">
    <property type="entry name" value="CRAL_TRIO_N"/>
    <property type="match status" value="1"/>
</dbReference>
<keyword evidence="8" id="KW-1185">Reference proteome</keyword>
<evidence type="ECO:0000313" key="7">
    <source>
        <dbReference type="EMBL" id="KAH8377414.1"/>
    </source>
</evidence>
<dbReference type="PANTHER" id="PTHR23324">
    <property type="entry name" value="SEC14 RELATED PROTEIN"/>
    <property type="match status" value="1"/>
</dbReference>
<comment type="subcellular location">
    <subcellularLocation>
        <location evidence="1">Mitochondrion</location>
    </subcellularLocation>
</comment>
<dbReference type="SUPFAM" id="SSF101576">
    <property type="entry name" value="Supernatant protein factor (SPF), C-terminal domain"/>
    <property type="match status" value="1"/>
</dbReference>
<dbReference type="AlphaFoldDB" id="A0AAD4PMW0"/>
<dbReference type="Pfam" id="PF00650">
    <property type="entry name" value="CRAL_TRIO"/>
    <property type="match status" value="1"/>
</dbReference>
<evidence type="ECO:0000256" key="3">
    <source>
        <dbReference type="ARBA" id="ARBA00069225"/>
    </source>
</evidence>
<accession>A0AAD4PMW0</accession>
<dbReference type="InterPro" id="IPR036865">
    <property type="entry name" value="CRAL-TRIO_dom_sf"/>
</dbReference>
<feature type="domain" description="PRELI/MSF1" evidence="6">
    <location>
        <begin position="3"/>
        <end position="175"/>
    </location>
</feature>
<dbReference type="PROSITE" id="PS50191">
    <property type="entry name" value="CRAL_TRIO"/>
    <property type="match status" value="1"/>
</dbReference>
<dbReference type="CDD" id="cd00170">
    <property type="entry name" value="SEC14"/>
    <property type="match status" value="1"/>
</dbReference>
<dbReference type="SMART" id="SM00516">
    <property type="entry name" value="SEC14"/>
    <property type="match status" value="1"/>
</dbReference>
<sequence length="659" mass="75981">MVQKFQSPVRVYKYPFELVMKAYERRFPTCPQMPIVLDCDVIKLEYLENGAKLNTSRRCKLAVDAPYIFKKLIGVDYVFFLQHNYLDMTNRTLSIEAVNESFSSRIEIFERCRYYAHPDNPEWTCFDQTATLDIKNFFGFEHSMEKMGMKQYTQTTLKGKEIIEFFINQLKEEGITHVDRWVPPLNAPKSPITGEQHHNILLDGDFIARNLGQLSPMQESKLLELRKMLDGVDDLERMPSYQTILRFLSARDWHVSQAYTMLCDSLTWRREHRIDALLQEYSKPAVVVEHFPGGWHHHDKDGRPIYILRLGHMDVKGLLKSLGMEGLLRLALQICEEGIQKINESAERLDKPVLNWSLLVDLEGLSMRHLWRPGIKALLYITETVERNYPETMGRVLVVRAPRVFPIAWTIVSAFIDEHTRSKFLFYGPDCEHMREGLAQYIDEEIVPDFLGGPCKTMIHEGGLVPKSLYKMNSLEDHDDGETPVPSRAASASAGDASSEGKRLSSAHLHDHRNLYKTVELKPGFTHELLIRNSDPKSVLTWDFDVMRNDLHFTLYRVTQELPDKNDAAVSYFDLQDFSEGVNYFREEPTLICRHKESVQGSHVMHHNDSYLMHWFSPSGAQLNLFYEVLSSVNYKGSMTSLQSAFSSNSSAASSCQSR</sequence>
<evidence type="ECO:0000313" key="8">
    <source>
        <dbReference type="Proteomes" id="UP001200034"/>
    </source>
</evidence>
<dbReference type="InterPro" id="IPR051064">
    <property type="entry name" value="SEC14/CRAL-TRIO_domain"/>
</dbReference>
<dbReference type="PANTHER" id="PTHR23324:SF66">
    <property type="entry name" value="PROTEIN REAL-TIME"/>
    <property type="match status" value="1"/>
</dbReference>
<dbReference type="SUPFAM" id="SSF46938">
    <property type="entry name" value="CRAL/TRIO N-terminal domain"/>
    <property type="match status" value="1"/>
</dbReference>
<proteinExistence type="predicted"/>
<feature type="domain" description="CRAL-TRIO" evidence="5">
    <location>
        <begin position="283"/>
        <end position="459"/>
    </location>
</feature>
<dbReference type="Proteomes" id="UP001200034">
    <property type="component" value="Unassembled WGS sequence"/>
</dbReference>
<dbReference type="InterPro" id="IPR011074">
    <property type="entry name" value="CRAL/TRIO_N_dom"/>
</dbReference>
<dbReference type="EMBL" id="JAJJHW010001127">
    <property type="protein sequence ID" value="KAH8377414.1"/>
    <property type="molecule type" value="Genomic_DNA"/>
</dbReference>
<evidence type="ECO:0000256" key="2">
    <source>
        <dbReference type="ARBA" id="ARBA00023128"/>
    </source>
</evidence>